<dbReference type="SUPFAM" id="SSF51735">
    <property type="entry name" value="NAD(P)-binding Rossmann-fold domains"/>
    <property type="match status" value="1"/>
</dbReference>
<keyword evidence="3" id="KW-1185">Reference proteome</keyword>
<dbReference type="STRING" id="1160497.A0A1L9VS01"/>
<proteinExistence type="predicted"/>
<dbReference type="AlphaFoldDB" id="A0A1L9VS01"/>
<dbReference type="VEuPathDB" id="FungiDB:ASPGLDRAFT_64907"/>
<accession>A0A1L9VS01</accession>
<gene>
    <name evidence="2" type="ORF">ASPGLDRAFT_64907</name>
</gene>
<dbReference type="InterPro" id="IPR036291">
    <property type="entry name" value="NAD(P)-bd_dom_sf"/>
</dbReference>
<dbReference type="InterPro" id="IPR005913">
    <property type="entry name" value="dTDP_dehydrorham_reduct"/>
</dbReference>
<evidence type="ECO:0000259" key="1">
    <source>
        <dbReference type="Pfam" id="PF01370"/>
    </source>
</evidence>
<sequence>MRAREELDGQDEDREAVLRELDSVKPTHVINTADARGSPNADWCENHKDQTIRSNIIGVANLVDCCFLRGIHITHFASACIYDQDDAHPLDGSGFTEEEPPNYWGSFYSQSKLISENVLKTYPNVLILRIRDPLAADLHPMNFVTKLLSYKKIVNVPNSGSIMTNLVPGVILLAKHKEIGIYNFTNPGTFTHNEVMGLMKEYIRPSLTWVNFSLEEQHAILKAPRCNAKLDATKLINKLGEYGYTVLNAQNALVEAFVEMKAKGLQ</sequence>
<dbReference type="GO" id="GO:0048270">
    <property type="term" value="F:methionine adenosyltransferase regulator activity"/>
    <property type="evidence" value="ECO:0007669"/>
    <property type="project" value="TreeGrafter"/>
</dbReference>
<protein>
    <recommendedName>
        <fullName evidence="1">NAD-dependent epimerase/dehydratase domain-containing protein</fullName>
    </recommendedName>
</protein>
<dbReference type="EMBL" id="KV878892">
    <property type="protein sequence ID" value="OJJ86672.1"/>
    <property type="molecule type" value="Genomic_DNA"/>
</dbReference>
<dbReference type="GO" id="GO:0048269">
    <property type="term" value="C:methionine adenosyltransferase complex"/>
    <property type="evidence" value="ECO:0007669"/>
    <property type="project" value="TreeGrafter"/>
</dbReference>
<dbReference type="Pfam" id="PF01370">
    <property type="entry name" value="Epimerase"/>
    <property type="match status" value="1"/>
</dbReference>
<reference evidence="3" key="1">
    <citation type="journal article" date="2017" name="Genome Biol.">
        <title>Comparative genomics reveals high biological diversity and specific adaptations in the industrially and medically important fungal genus Aspergillus.</title>
        <authorList>
            <person name="de Vries R.P."/>
            <person name="Riley R."/>
            <person name="Wiebenga A."/>
            <person name="Aguilar-Osorio G."/>
            <person name="Amillis S."/>
            <person name="Uchima C.A."/>
            <person name="Anderluh G."/>
            <person name="Asadollahi M."/>
            <person name="Askin M."/>
            <person name="Barry K."/>
            <person name="Battaglia E."/>
            <person name="Bayram O."/>
            <person name="Benocci T."/>
            <person name="Braus-Stromeyer S.A."/>
            <person name="Caldana C."/>
            <person name="Canovas D."/>
            <person name="Cerqueira G.C."/>
            <person name="Chen F."/>
            <person name="Chen W."/>
            <person name="Choi C."/>
            <person name="Clum A."/>
            <person name="Dos Santos R.A."/>
            <person name="Damasio A.R."/>
            <person name="Diallinas G."/>
            <person name="Emri T."/>
            <person name="Fekete E."/>
            <person name="Flipphi M."/>
            <person name="Freyberg S."/>
            <person name="Gallo A."/>
            <person name="Gournas C."/>
            <person name="Habgood R."/>
            <person name="Hainaut M."/>
            <person name="Harispe M.L."/>
            <person name="Henrissat B."/>
            <person name="Hilden K.S."/>
            <person name="Hope R."/>
            <person name="Hossain A."/>
            <person name="Karabika E."/>
            <person name="Karaffa L."/>
            <person name="Karanyi Z."/>
            <person name="Krasevec N."/>
            <person name="Kuo A."/>
            <person name="Kusch H."/>
            <person name="LaButti K."/>
            <person name="Lagendijk E.L."/>
            <person name="Lapidus A."/>
            <person name="Levasseur A."/>
            <person name="Lindquist E."/>
            <person name="Lipzen A."/>
            <person name="Logrieco A.F."/>
            <person name="MacCabe A."/>
            <person name="Maekelae M.R."/>
            <person name="Malavazi I."/>
            <person name="Melin P."/>
            <person name="Meyer V."/>
            <person name="Mielnichuk N."/>
            <person name="Miskei M."/>
            <person name="Molnar A.P."/>
            <person name="Mule G."/>
            <person name="Ngan C.Y."/>
            <person name="Orejas M."/>
            <person name="Orosz E."/>
            <person name="Ouedraogo J.P."/>
            <person name="Overkamp K.M."/>
            <person name="Park H.-S."/>
            <person name="Perrone G."/>
            <person name="Piumi F."/>
            <person name="Punt P.J."/>
            <person name="Ram A.F."/>
            <person name="Ramon A."/>
            <person name="Rauscher S."/>
            <person name="Record E."/>
            <person name="Riano-Pachon D.M."/>
            <person name="Robert V."/>
            <person name="Roehrig J."/>
            <person name="Ruller R."/>
            <person name="Salamov A."/>
            <person name="Salih N.S."/>
            <person name="Samson R.A."/>
            <person name="Sandor E."/>
            <person name="Sanguinetti M."/>
            <person name="Schuetze T."/>
            <person name="Sepcic K."/>
            <person name="Shelest E."/>
            <person name="Sherlock G."/>
            <person name="Sophianopoulou V."/>
            <person name="Squina F.M."/>
            <person name="Sun H."/>
            <person name="Susca A."/>
            <person name="Todd R.B."/>
            <person name="Tsang A."/>
            <person name="Unkles S.E."/>
            <person name="van de Wiele N."/>
            <person name="van Rossen-Uffink D."/>
            <person name="Oliveira J.V."/>
            <person name="Vesth T.C."/>
            <person name="Visser J."/>
            <person name="Yu J.-H."/>
            <person name="Zhou M."/>
            <person name="Andersen M.R."/>
            <person name="Archer D.B."/>
            <person name="Baker S.E."/>
            <person name="Benoit I."/>
            <person name="Brakhage A.A."/>
            <person name="Braus G.H."/>
            <person name="Fischer R."/>
            <person name="Frisvad J.C."/>
            <person name="Goldman G.H."/>
            <person name="Houbraken J."/>
            <person name="Oakley B."/>
            <person name="Pocsi I."/>
            <person name="Scazzocchio C."/>
            <person name="Seiboth B."/>
            <person name="vanKuyk P.A."/>
            <person name="Wortman J."/>
            <person name="Dyer P.S."/>
            <person name="Grigoriev I.V."/>
        </authorList>
    </citation>
    <scope>NUCLEOTIDE SEQUENCE [LARGE SCALE GENOMIC DNA]</scope>
    <source>
        <strain evidence="3">CBS 516.65</strain>
    </source>
</reference>
<dbReference type="GO" id="GO:0006556">
    <property type="term" value="P:S-adenosylmethionine biosynthetic process"/>
    <property type="evidence" value="ECO:0007669"/>
    <property type="project" value="TreeGrafter"/>
</dbReference>
<dbReference type="Gene3D" id="3.40.50.720">
    <property type="entry name" value="NAD(P)-binding Rossmann-like Domain"/>
    <property type="match status" value="1"/>
</dbReference>
<organism evidence="2 3">
    <name type="scientific">Aspergillus glaucus CBS 516.65</name>
    <dbReference type="NCBI Taxonomy" id="1160497"/>
    <lineage>
        <taxon>Eukaryota</taxon>
        <taxon>Fungi</taxon>
        <taxon>Dikarya</taxon>
        <taxon>Ascomycota</taxon>
        <taxon>Pezizomycotina</taxon>
        <taxon>Eurotiomycetes</taxon>
        <taxon>Eurotiomycetidae</taxon>
        <taxon>Eurotiales</taxon>
        <taxon>Aspergillaceae</taxon>
        <taxon>Aspergillus</taxon>
        <taxon>Aspergillus subgen. Aspergillus</taxon>
    </lineage>
</organism>
<dbReference type="PANTHER" id="PTHR10491:SF4">
    <property type="entry name" value="METHIONINE ADENOSYLTRANSFERASE 2 SUBUNIT BETA"/>
    <property type="match status" value="1"/>
</dbReference>
<dbReference type="Proteomes" id="UP000184300">
    <property type="component" value="Unassembled WGS sequence"/>
</dbReference>
<dbReference type="InterPro" id="IPR001509">
    <property type="entry name" value="Epimerase_deHydtase"/>
</dbReference>
<name>A0A1L9VS01_ASPGL</name>
<evidence type="ECO:0000313" key="2">
    <source>
        <dbReference type="EMBL" id="OJJ86672.1"/>
    </source>
</evidence>
<dbReference type="GeneID" id="34465093"/>
<feature type="domain" description="NAD-dependent epimerase/dehydratase" evidence="1">
    <location>
        <begin position="13"/>
        <end position="137"/>
    </location>
</feature>
<evidence type="ECO:0000313" key="3">
    <source>
        <dbReference type="Proteomes" id="UP000184300"/>
    </source>
</evidence>
<dbReference type="RefSeq" id="XP_022403361.1">
    <property type="nucleotide sequence ID" value="XM_022548833.1"/>
</dbReference>
<dbReference type="OrthoDB" id="16464at2759"/>
<dbReference type="PANTHER" id="PTHR10491">
    <property type="entry name" value="DTDP-4-DEHYDRORHAMNOSE REDUCTASE"/>
    <property type="match status" value="1"/>
</dbReference>